<feature type="transmembrane region" description="Helical" evidence="2">
    <location>
        <begin position="37"/>
        <end position="53"/>
    </location>
</feature>
<evidence type="ECO:0000256" key="2">
    <source>
        <dbReference type="SAM" id="Phobius"/>
    </source>
</evidence>
<name>A0A502GKZ3_9BACT</name>
<keyword evidence="4" id="KW-1185">Reference proteome</keyword>
<dbReference type="Proteomes" id="UP000317646">
    <property type="component" value="Unassembled WGS sequence"/>
</dbReference>
<evidence type="ECO:0000313" key="3">
    <source>
        <dbReference type="EMBL" id="TPG62967.1"/>
    </source>
</evidence>
<dbReference type="AlphaFoldDB" id="A0A502GKZ3"/>
<proteinExistence type="predicted"/>
<dbReference type="RefSeq" id="WP_140468846.1">
    <property type="nucleotide sequence ID" value="NZ_RCYZ01000008.1"/>
</dbReference>
<protein>
    <submittedName>
        <fullName evidence="3">Uncharacterized protein</fullName>
    </submittedName>
</protein>
<organism evidence="3 4">
    <name type="scientific">Hymenobacter nivis</name>
    <dbReference type="NCBI Taxonomy" id="1850093"/>
    <lineage>
        <taxon>Bacteria</taxon>
        <taxon>Pseudomonadati</taxon>
        <taxon>Bacteroidota</taxon>
        <taxon>Cytophagia</taxon>
        <taxon>Cytophagales</taxon>
        <taxon>Hymenobacteraceae</taxon>
        <taxon>Hymenobacter</taxon>
    </lineage>
</organism>
<accession>A0A502GKZ3</accession>
<dbReference type="OrthoDB" id="886983at2"/>
<evidence type="ECO:0000313" key="4">
    <source>
        <dbReference type="Proteomes" id="UP000317646"/>
    </source>
</evidence>
<gene>
    <name evidence="3" type="ORF">EAH73_18060</name>
</gene>
<reference evidence="3 4" key="1">
    <citation type="journal article" date="2019" name="Environ. Microbiol.">
        <title>Species interactions and distinct microbial communities in high Arctic permafrost affected cryosols are associated with the CH4 and CO2 gas fluxes.</title>
        <authorList>
            <person name="Altshuler I."/>
            <person name="Hamel J."/>
            <person name="Turney S."/>
            <person name="Magnuson E."/>
            <person name="Levesque R."/>
            <person name="Greer C."/>
            <person name="Whyte L.G."/>
        </authorList>
    </citation>
    <scope>NUCLEOTIDE SEQUENCE [LARGE SCALE GENOMIC DNA]</scope>
    <source>
        <strain evidence="3 4">S9.2P</strain>
    </source>
</reference>
<dbReference type="EMBL" id="RCYZ01000008">
    <property type="protein sequence ID" value="TPG62967.1"/>
    <property type="molecule type" value="Genomic_DNA"/>
</dbReference>
<keyword evidence="2" id="KW-1133">Transmembrane helix</keyword>
<feature type="region of interest" description="Disordered" evidence="1">
    <location>
        <begin position="70"/>
        <end position="97"/>
    </location>
</feature>
<keyword evidence="2" id="KW-0472">Membrane</keyword>
<feature type="transmembrane region" description="Helical" evidence="2">
    <location>
        <begin position="7"/>
        <end position="25"/>
    </location>
</feature>
<comment type="caution">
    <text evidence="3">The sequence shown here is derived from an EMBL/GenBank/DDBJ whole genome shotgun (WGS) entry which is preliminary data.</text>
</comment>
<feature type="compositionally biased region" description="Low complexity" evidence="1">
    <location>
        <begin position="70"/>
        <end position="81"/>
    </location>
</feature>
<keyword evidence="2" id="KW-0812">Transmembrane</keyword>
<evidence type="ECO:0000256" key="1">
    <source>
        <dbReference type="SAM" id="MobiDB-lite"/>
    </source>
</evidence>
<sequence length="97" mass="10696">MKFDKDLLRTVLFAVGVVAMVIGIYQTLLYDDLGRNYWIFMIASACWMPLIYWRQKDTVAAKLAEQAAKAAKTAPKAPKGSKPGGAPKGGKPAPRRR</sequence>